<reference evidence="1" key="1">
    <citation type="submission" date="2022-07" db="EMBL/GenBank/DDBJ databases">
        <title>Genome Sequence of Phlebia brevispora.</title>
        <authorList>
            <person name="Buettner E."/>
        </authorList>
    </citation>
    <scope>NUCLEOTIDE SEQUENCE</scope>
    <source>
        <strain evidence="1">MPL23</strain>
    </source>
</reference>
<dbReference type="EMBL" id="JANHOG010002837">
    <property type="protein sequence ID" value="KAJ3519491.1"/>
    <property type="molecule type" value="Genomic_DNA"/>
</dbReference>
<proteinExistence type="predicted"/>
<keyword evidence="2" id="KW-1185">Reference proteome</keyword>
<sequence>MEIRPETAPHTLQEIIYVGDMLNPIENIIEQRLSRIVLDWDDQIHKDFIGSVSPWHTTPNLPPSINSEKDVEDWGTYANLAPVARLLDSIKHRRVRPRPLNTAQVLPVDAPNVTSSDGEDGVIPDSVIVDEKGDVMAVVEFKAEPVINRLQRGKCFGITSSTACSDIMRSTGDKTNVTLISNPDTQTKILVQVWTQMVIKKVNYAMLSSFNSTIYFYKEGQRLYMSRTYNSADNILLATLSWMMLAFGLADPKDMHLPEVNNTWYKDDPNISATIVWAEWEGSCGIVPAYVHLAPLST</sequence>
<accession>A0ACC1RHD3</accession>
<evidence type="ECO:0000313" key="1">
    <source>
        <dbReference type="EMBL" id="KAJ3519491.1"/>
    </source>
</evidence>
<name>A0ACC1RHD3_9APHY</name>
<protein>
    <submittedName>
        <fullName evidence="1">Uncharacterized protein</fullName>
    </submittedName>
</protein>
<dbReference type="Proteomes" id="UP001148662">
    <property type="component" value="Unassembled WGS sequence"/>
</dbReference>
<comment type="caution">
    <text evidence="1">The sequence shown here is derived from an EMBL/GenBank/DDBJ whole genome shotgun (WGS) entry which is preliminary data.</text>
</comment>
<gene>
    <name evidence="1" type="ORF">NM688_g9294</name>
</gene>
<evidence type="ECO:0000313" key="2">
    <source>
        <dbReference type="Proteomes" id="UP001148662"/>
    </source>
</evidence>
<organism evidence="1 2">
    <name type="scientific">Phlebia brevispora</name>
    <dbReference type="NCBI Taxonomy" id="194682"/>
    <lineage>
        <taxon>Eukaryota</taxon>
        <taxon>Fungi</taxon>
        <taxon>Dikarya</taxon>
        <taxon>Basidiomycota</taxon>
        <taxon>Agaricomycotina</taxon>
        <taxon>Agaricomycetes</taxon>
        <taxon>Polyporales</taxon>
        <taxon>Meruliaceae</taxon>
        <taxon>Phlebia</taxon>
    </lineage>
</organism>